<dbReference type="PANTHER" id="PTHR48079:SF6">
    <property type="entry name" value="NAD(P)-BINDING DOMAIN-CONTAINING PROTEIN-RELATED"/>
    <property type="match status" value="1"/>
</dbReference>
<dbReference type="InterPro" id="IPR051783">
    <property type="entry name" value="NAD(P)-dependent_oxidoreduct"/>
</dbReference>
<dbReference type="PANTHER" id="PTHR48079">
    <property type="entry name" value="PROTEIN YEEZ"/>
    <property type="match status" value="1"/>
</dbReference>
<evidence type="ECO:0000313" key="2">
    <source>
        <dbReference type="EMBL" id="AKU95817.1"/>
    </source>
</evidence>
<sequence length="338" mass="36270">MRALVIGGTGFVGLNIVDALLEAGATVTVTRRKQSVTVLVRKRPVNLVDASLEEPEKLKRAMSDCDVVYLAGAYYPRYSINLQASLELGVQGVANVCAAARAASVPRLVYTSTIATLASSPDYRFADERDVLPSMPTDSVYRAVKWAMEQEVESARRAGLDAVTLLPGGCIGPGDLRLGTGSVIAGVVRGLLPWWVDGRVNIVDVGDVARAHVAAGSKTPGTRYAIAGHSLRVLELLQTIARRYGGTVPDLELSADEARARALVDELAAAPQKGRVPIPREFVDMAVHGQRVSNARVEMELGLSLTPLEQALDRAHAWLSRFGFVPRPASKEAMNEHV</sequence>
<dbReference type="InterPro" id="IPR036291">
    <property type="entry name" value="NAD(P)-bd_dom_sf"/>
</dbReference>
<gene>
    <name evidence="2" type="ORF">AKJ09_02481</name>
</gene>
<dbReference type="EMBL" id="CP012333">
    <property type="protein sequence ID" value="AKU95817.1"/>
    <property type="molecule type" value="Genomic_DNA"/>
</dbReference>
<dbReference type="GO" id="GO:0004029">
    <property type="term" value="F:aldehyde dehydrogenase (NAD+) activity"/>
    <property type="evidence" value="ECO:0007669"/>
    <property type="project" value="TreeGrafter"/>
</dbReference>
<reference evidence="2 3" key="1">
    <citation type="submission" date="2015-08" db="EMBL/GenBank/DDBJ databases">
        <authorList>
            <person name="Babu N.S."/>
            <person name="Beckwith C.J."/>
            <person name="Beseler K.G."/>
            <person name="Brison A."/>
            <person name="Carone J.V."/>
            <person name="Caskin T.P."/>
            <person name="Diamond M."/>
            <person name="Durham M.E."/>
            <person name="Foxe J.M."/>
            <person name="Go M."/>
            <person name="Henderson B.A."/>
            <person name="Jones I.B."/>
            <person name="McGettigan J.A."/>
            <person name="Micheletti S.J."/>
            <person name="Nasrallah M.E."/>
            <person name="Ortiz D."/>
            <person name="Piller C.R."/>
            <person name="Privatt S.R."/>
            <person name="Schneider S.L."/>
            <person name="Sharp S."/>
            <person name="Smith T.C."/>
            <person name="Stanton J.D."/>
            <person name="Ullery H.E."/>
            <person name="Wilson R.J."/>
            <person name="Serrano M.G."/>
            <person name="Buck G."/>
            <person name="Lee V."/>
            <person name="Wang Y."/>
            <person name="Carvalho R."/>
            <person name="Voegtly L."/>
            <person name="Shi R."/>
            <person name="Duckworth R."/>
            <person name="Johnson A."/>
            <person name="Loviza R."/>
            <person name="Walstead R."/>
            <person name="Shah Z."/>
            <person name="Kiflezghi M."/>
            <person name="Wade K."/>
            <person name="Ball S.L."/>
            <person name="Bradley K.W."/>
            <person name="Asai D.J."/>
            <person name="Bowman C.A."/>
            <person name="Russell D.A."/>
            <person name="Pope W.H."/>
            <person name="Jacobs-Sera D."/>
            <person name="Hendrix R.W."/>
            <person name="Hatfull G.F."/>
        </authorList>
    </citation>
    <scope>NUCLEOTIDE SEQUENCE [LARGE SCALE GENOMIC DNA]</scope>
    <source>
        <strain evidence="2 3">DSM 27648</strain>
    </source>
</reference>
<dbReference type="STRING" id="1391654.AKJ09_02481"/>
<dbReference type="Proteomes" id="UP000064967">
    <property type="component" value="Chromosome"/>
</dbReference>
<protein>
    <submittedName>
        <fullName evidence="2">Dihydroflavonol-4-reductase</fullName>
    </submittedName>
</protein>
<dbReference type="KEGG" id="llu:AKJ09_02481"/>
<dbReference type="GO" id="GO:0005737">
    <property type="term" value="C:cytoplasm"/>
    <property type="evidence" value="ECO:0007669"/>
    <property type="project" value="TreeGrafter"/>
</dbReference>
<organism evidence="2 3">
    <name type="scientific">Labilithrix luteola</name>
    <dbReference type="NCBI Taxonomy" id="1391654"/>
    <lineage>
        <taxon>Bacteria</taxon>
        <taxon>Pseudomonadati</taxon>
        <taxon>Myxococcota</taxon>
        <taxon>Polyangia</taxon>
        <taxon>Polyangiales</taxon>
        <taxon>Labilitrichaceae</taxon>
        <taxon>Labilithrix</taxon>
    </lineage>
</organism>
<dbReference type="AlphaFoldDB" id="A0A0K1PQL7"/>
<dbReference type="SUPFAM" id="SSF51735">
    <property type="entry name" value="NAD(P)-binding Rossmann-fold domains"/>
    <property type="match status" value="1"/>
</dbReference>
<name>A0A0K1PQL7_9BACT</name>
<evidence type="ECO:0000313" key="3">
    <source>
        <dbReference type="Proteomes" id="UP000064967"/>
    </source>
</evidence>
<keyword evidence="3" id="KW-1185">Reference proteome</keyword>
<dbReference type="Pfam" id="PF01370">
    <property type="entry name" value="Epimerase"/>
    <property type="match status" value="1"/>
</dbReference>
<accession>A0A0K1PQL7</accession>
<proteinExistence type="predicted"/>
<feature type="domain" description="NAD-dependent epimerase/dehydratase" evidence="1">
    <location>
        <begin position="3"/>
        <end position="226"/>
    </location>
</feature>
<dbReference type="InterPro" id="IPR001509">
    <property type="entry name" value="Epimerase_deHydtase"/>
</dbReference>
<evidence type="ECO:0000259" key="1">
    <source>
        <dbReference type="Pfam" id="PF01370"/>
    </source>
</evidence>
<dbReference type="Gene3D" id="3.40.50.720">
    <property type="entry name" value="NAD(P)-binding Rossmann-like Domain"/>
    <property type="match status" value="1"/>
</dbReference>